<evidence type="ECO:0007829" key="2">
    <source>
        <dbReference type="PDB" id="8SVB"/>
    </source>
</evidence>
<dbReference type="AlphaFoldDB" id="A0AAJ6N6K1"/>
<protein>
    <submittedName>
        <fullName evidence="1">Achromonodin-1</fullName>
    </submittedName>
</protein>
<proteinExistence type="evidence at protein level"/>
<keyword evidence="2" id="KW-0002">3D-structure</keyword>
<dbReference type="PDB" id="8SVB">
    <property type="method" value="NMR"/>
    <property type="chains" value="A=1-30"/>
</dbReference>
<sequence length="30" mass="3220">GGGGPTPEYFLMPIDPAWLQANLPNTGKYN</sequence>
<evidence type="ECO:0000313" key="1">
    <source>
        <dbReference type="PDB" id="8SVB"/>
    </source>
</evidence>
<reference evidence="2" key="1">
    <citation type="journal article" date="2023" name="J. Nat. Prod.">
        <title>Discovery, Characterization, and Bioactivity of the Achromonodins: Lasso Peptides Encoded by &amp;lt;i&amp;gt;Achromobacter&amp;lt;/i&amp;gt;.</title>
        <authorList>
            <person name="Carson D.V."/>
            <person name="Zhang Y."/>
            <person name="So L."/>
            <person name="Cheung-Lee W.L."/>
            <person name="Cartagena A.J."/>
            <person name="Darst S.A."/>
            <person name="Link A.J."/>
        </authorList>
    </citation>
    <scope>STRUCTURE BY NMR</scope>
</reference>
<accession>A0AAJ6N6K1</accession>
<dbReference type="SMR" id="A0AAJ6N6K1"/>
<name>A0AAJ6N6K1_ALCXX</name>
<organism evidence="1">
    <name type="scientific">Alcaligenes xylosoxydans xylosoxydans</name>
    <name type="common">Achromobacter xylosoxidans</name>
    <dbReference type="NCBI Taxonomy" id="85698"/>
    <lineage>
        <taxon>Bacteria</taxon>
        <taxon>Pseudomonadati</taxon>
        <taxon>Pseudomonadota</taxon>
        <taxon>Betaproteobacteria</taxon>
        <taxon>Burkholderiales</taxon>
        <taxon>Alcaligenaceae</taxon>
        <taxon>Achromobacter</taxon>
    </lineage>
</organism>